<protein>
    <recommendedName>
        <fullName evidence="5">Transport permease protein</fullName>
    </recommendedName>
</protein>
<evidence type="ECO:0000256" key="3">
    <source>
        <dbReference type="ARBA" id="ARBA00022989"/>
    </source>
</evidence>
<dbReference type="PIRSF" id="PIRSF006648">
    <property type="entry name" value="DrrB"/>
    <property type="match status" value="1"/>
</dbReference>
<keyword evidence="8" id="KW-1185">Reference proteome</keyword>
<keyword evidence="3 5" id="KW-1133">Transmembrane helix</keyword>
<keyword evidence="5" id="KW-1003">Cell membrane</keyword>
<feature type="transmembrane region" description="Helical" evidence="5">
    <location>
        <begin position="218"/>
        <end position="241"/>
    </location>
</feature>
<keyword evidence="2 5" id="KW-0812">Transmembrane</keyword>
<evidence type="ECO:0000256" key="1">
    <source>
        <dbReference type="ARBA" id="ARBA00004141"/>
    </source>
</evidence>
<dbReference type="EMBL" id="JAVXZY010000004">
    <property type="protein sequence ID" value="MDT8999851.1"/>
    <property type="molecule type" value="Genomic_DNA"/>
</dbReference>
<dbReference type="InterPro" id="IPR000412">
    <property type="entry name" value="ABC_2_transport"/>
</dbReference>
<organism evidence="7 8">
    <name type="scientific">Roseateles aquae</name>
    <dbReference type="NCBI Taxonomy" id="3077235"/>
    <lineage>
        <taxon>Bacteria</taxon>
        <taxon>Pseudomonadati</taxon>
        <taxon>Pseudomonadota</taxon>
        <taxon>Betaproteobacteria</taxon>
        <taxon>Burkholderiales</taxon>
        <taxon>Sphaerotilaceae</taxon>
        <taxon>Roseateles</taxon>
    </lineage>
</organism>
<dbReference type="Proteomes" id="UP001246372">
    <property type="component" value="Unassembled WGS sequence"/>
</dbReference>
<gene>
    <name evidence="7" type="ORF">RQP53_11280</name>
</gene>
<feature type="transmembrane region" description="Helical" evidence="5">
    <location>
        <begin position="21"/>
        <end position="41"/>
    </location>
</feature>
<reference evidence="7" key="1">
    <citation type="submission" date="2023-09" db="EMBL/GenBank/DDBJ databases">
        <title>Paucibacter sp. APW11 Genome sequencing and assembly.</title>
        <authorList>
            <person name="Kim I."/>
        </authorList>
    </citation>
    <scope>NUCLEOTIDE SEQUENCE</scope>
    <source>
        <strain evidence="7">APW11</strain>
    </source>
</reference>
<evidence type="ECO:0000256" key="2">
    <source>
        <dbReference type="ARBA" id="ARBA00022692"/>
    </source>
</evidence>
<dbReference type="PANTHER" id="PTHR43027">
    <property type="entry name" value="DOXORUBICIN RESISTANCE ABC TRANSPORTER PERMEASE PROTEIN DRRC-RELATED"/>
    <property type="match status" value="1"/>
</dbReference>
<keyword evidence="4 5" id="KW-0472">Membrane</keyword>
<feature type="transmembrane region" description="Helical" evidence="5">
    <location>
        <begin position="138"/>
        <end position="160"/>
    </location>
</feature>
<feature type="transmembrane region" description="Helical" evidence="5">
    <location>
        <begin position="61"/>
        <end position="81"/>
    </location>
</feature>
<evidence type="ECO:0000313" key="8">
    <source>
        <dbReference type="Proteomes" id="UP001246372"/>
    </source>
</evidence>
<dbReference type="Pfam" id="PF01061">
    <property type="entry name" value="ABC2_membrane"/>
    <property type="match status" value="1"/>
</dbReference>
<dbReference type="PANTHER" id="PTHR43027:SF1">
    <property type="entry name" value="DOXORUBICIN RESISTANCE ABC TRANSPORTER PERMEASE PROTEIN DRRC-RELATED"/>
    <property type="match status" value="1"/>
</dbReference>
<dbReference type="PROSITE" id="PS51012">
    <property type="entry name" value="ABC_TM2"/>
    <property type="match status" value="1"/>
</dbReference>
<accession>A0ABU3PD77</accession>
<evidence type="ECO:0000313" key="7">
    <source>
        <dbReference type="EMBL" id="MDT8999851.1"/>
    </source>
</evidence>
<proteinExistence type="inferred from homology"/>
<feature type="transmembrane region" description="Helical" evidence="5">
    <location>
        <begin position="101"/>
        <end position="126"/>
    </location>
</feature>
<feature type="domain" description="ABC transmembrane type-2" evidence="6">
    <location>
        <begin position="21"/>
        <end position="248"/>
    </location>
</feature>
<keyword evidence="5" id="KW-0813">Transport</keyword>
<comment type="caution">
    <text evidence="7">The sequence shown here is derived from an EMBL/GenBank/DDBJ whole genome shotgun (WGS) entry which is preliminary data.</text>
</comment>
<dbReference type="InterPro" id="IPR047817">
    <property type="entry name" value="ABC2_TM_bact-type"/>
</dbReference>
<dbReference type="InterPro" id="IPR052902">
    <property type="entry name" value="ABC-2_transporter"/>
</dbReference>
<sequence length="250" mass="27958">MNAALKAYFVLDFNLVFRERMVLFFTFLLPAFMYAFFGMMFGDASYGGGAVSFYDEYTASFIGLILLNVALMNVGPVLVIYKEMGFFRRLLVTPLDMSAVWLSAITRSFVIFMIGFVEMVIVGWLMFHQLPQTSLVELFTAILVSAFSLFSFGFMLGAFFKSSNAAFNAGIFIFQPMLLLSGASIPLDRFPPFVTQLAQVVPMTHVVDVLRLAWRGEYFSPAGLTPTVLLLLLGTACALVARRAFRWSSM</sequence>
<evidence type="ECO:0000259" key="6">
    <source>
        <dbReference type="PROSITE" id="PS51012"/>
    </source>
</evidence>
<feature type="transmembrane region" description="Helical" evidence="5">
    <location>
        <begin position="167"/>
        <end position="187"/>
    </location>
</feature>
<evidence type="ECO:0000256" key="4">
    <source>
        <dbReference type="ARBA" id="ARBA00023136"/>
    </source>
</evidence>
<name>A0ABU3PD77_9BURK</name>
<comment type="subcellular location">
    <subcellularLocation>
        <location evidence="5">Cell inner membrane</location>
        <topology evidence="5">Multi-pass membrane protein</topology>
    </subcellularLocation>
    <subcellularLocation>
        <location evidence="1">Membrane</location>
        <topology evidence="1">Multi-pass membrane protein</topology>
    </subcellularLocation>
</comment>
<evidence type="ECO:0000256" key="5">
    <source>
        <dbReference type="RuleBase" id="RU361157"/>
    </source>
</evidence>
<dbReference type="InterPro" id="IPR013525">
    <property type="entry name" value="ABC2_TM"/>
</dbReference>
<comment type="similarity">
    <text evidence="5">Belongs to the ABC-2 integral membrane protein family.</text>
</comment>
<dbReference type="RefSeq" id="WP_315650416.1">
    <property type="nucleotide sequence ID" value="NZ_JAVXZY010000004.1"/>
</dbReference>